<proteinExistence type="inferred from homology"/>
<name>A0AAE3L5S3_9GAMM</name>
<dbReference type="PRINTS" id="PR00112">
    <property type="entry name" value="ACYLPHPHTASE"/>
</dbReference>
<dbReference type="InterPro" id="IPR017968">
    <property type="entry name" value="Acylphosphatase_CS"/>
</dbReference>
<dbReference type="PROSITE" id="PS51160">
    <property type="entry name" value="ACYLPHOSPHATASE_3"/>
    <property type="match status" value="1"/>
</dbReference>
<feature type="domain" description="Acylphosphatase-like" evidence="8">
    <location>
        <begin position="8"/>
        <end position="94"/>
    </location>
</feature>
<dbReference type="GO" id="GO:0003998">
    <property type="term" value="F:acylphosphatase activity"/>
    <property type="evidence" value="ECO:0007669"/>
    <property type="project" value="UniProtKB-EC"/>
</dbReference>
<dbReference type="Proteomes" id="UP001204445">
    <property type="component" value="Unassembled WGS sequence"/>
</dbReference>
<organism evidence="9 10">
    <name type="scientific">Methylohalomonas lacus</name>
    <dbReference type="NCBI Taxonomy" id="398773"/>
    <lineage>
        <taxon>Bacteria</taxon>
        <taxon>Pseudomonadati</taxon>
        <taxon>Pseudomonadota</taxon>
        <taxon>Gammaproteobacteria</taxon>
        <taxon>Methylohalomonadales</taxon>
        <taxon>Methylohalomonadaceae</taxon>
        <taxon>Methylohalomonas</taxon>
    </lineage>
</organism>
<reference evidence="9" key="1">
    <citation type="submission" date="2022-08" db="EMBL/GenBank/DDBJ databases">
        <title>Genomic Encyclopedia of Type Strains, Phase III (KMG-III): the genomes of soil and plant-associated and newly described type strains.</title>
        <authorList>
            <person name="Whitman W."/>
        </authorList>
    </citation>
    <scope>NUCLEOTIDE SEQUENCE</scope>
    <source>
        <strain evidence="9">HMT 1</strain>
    </source>
</reference>
<evidence type="ECO:0000313" key="10">
    <source>
        <dbReference type="Proteomes" id="UP001204445"/>
    </source>
</evidence>
<evidence type="ECO:0000256" key="3">
    <source>
        <dbReference type="ARBA" id="ARBA00015991"/>
    </source>
</evidence>
<comment type="catalytic activity">
    <reaction evidence="4 5 6">
        <text>an acyl phosphate + H2O = a carboxylate + phosphate + H(+)</text>
        <dbReference type="Rhea" id="RHEA:14965"/>
        <dbReference type="ChEBI" id="CHEBI:15377"/>
        <dbReference type="ChEBI" id="CHEBI:15378"/>
        <dbReference type="ChEBI" id="CHEBI:29067"/>
        <dbReference type="ChEBI" id="CHEBI:43474"/>
        <dbReference type="ChEBI" id="CHEBI:59918"/>
        <dbReference type="EC" id="3.6.1.7"/>
    </reaction>
</comment>
<gene>
    <name evidence="9" type="ORF">J2T55_001929</name>
</gene>
<feature type="active site" evidence="5">
    <location>
        <position position="41"/>
    </location>
</feature>
<keyword evidence="5 6" id="KW-0378">Hydrolase</keyword>
<evidence type="ECO:0000256" key="2">
    <source>
        <dbReference type="ARBA" id="ARBA00012150"/>
    </source>
</evidence>
<dbReference type="Pfam" id="PF00708">
    <property type="entry name" value="Acylphosphatase"/>
    <property type="match status" value="1"/>
</dbReference>
<sequence length="102" mass="11295">MTTTEHQGLHCEVSGRVQGVSFRMAAQGEAQRLGLTGWVRNLPDGRVEVQAFGPSASLDEFRTWLKRGPPLASVLRLDCESIEYEAYPDFQILSTPATNTNE</sequence>
<dbReference type="InterPro" id="IPR001792">
    <property type="entry name" value="Acylphosphatase-like_dom"/>
</dbReference>
<dbReference type="PANTHER" id="PTHR47268:SF4">
    <property type="entry name" value="ACYLPHOSPHATASE"/>
    <property type="match status" value="1"/>
</dbReference>
<evidence type="ECO:0000256" key="4">
    <source>
        <dbReference type="ARBA" id="ARBA00047645"/>
    </source>
</evidence>
<dbReference type="SUPFAM" id="SSF54975">
    <property type="entry name" value="Acylphosphatase/BLUF domain-like"/>
    <property type="match status" value="1"/>
</dbReference>
<comment type="caution">
    <text evidence="9">The sequence shown here is derived from an EMBL/GenBank/DDBJ whole genome shotgun (WGS) entry which is preliminary data.</text>
</comment>
<keyword evidence="10" id="KW-1185">Reference proteome</keyword>
<dbReference type="PROSITE" id="PS00150">
    <property type="entry name" value="ACYLPHOSPHATASE_1"/>
    <property type="match status" value="1"/>
</dbReference>
<dbReference type="Gene3D" id="3.30.70.100">
    <property type="match status" value="1"/>
</dbReference>
<dbReference type="EC" id="3.6.1.7" evidence="2 5"/>
<dbReference type="PANTHER" id="PTHR47268">
    <property type="entry name" value="ACYLPHOSPHATASE"/>
    <property type="match status" value="1"/>
</dbReference>
<dbReference type="RefSeq" id="WP_259055872.1">
    <property type="nucleotide sequence ID" value="NZ_JANUCT010000013.1"/>
</dbReference>
<dbReference type="AlphaFoldDB" id="A0AAE3L5S3"/>
<evidence type="ECO:0000256" key="6">
    <source>
        <dbReference type="RuleBase" id="RU000553"/>
    </source>
</evidence>
<dbReference type="InterPro" id="IPR036046">
    <property type="entry name" value="Acylphosphatase-like_dom_sf"/>
</dbReference>
<evidence type="ECO:0000256" key="5">
    <source>
        <dbReference type="PROSITE-ProRule" id="PRU00520"/>
    </source>
</evidence>
<comment type="similarity">
    <text evidence="1 7">Belongs to the acylphosphatase family.</text>
</comment>
<evidence type="ECO:0000256" key="7">
    <source>
        <dbReference type="RuleBase" id="RU004168"/>
    </source>
</evidence>
<feature type="active site" evidence="5">
    <location>
        <position position="23"/>
    </location>
</feature>
<dbReference type="PROSITE" id="PS00151">
    <property type="entry name" value="ACYLPHOSPHATASE_2"/>
    <property type="match status" value="1"/>
</dbReference>
<dbReference type="InterPro" id="IPR020456">
    <property type="entry name" value="Acylphosphatase"/>
</dbReference>
<evidence type="ECO:0000313" key="9">
    <source>
        <dbReference type="EMBL" id="MCS3903897.1"/>
    </source>
</evidence>
<evidence type="ECO:0000256" key="1">
    <source>
        <dbReference type="ARBA" id="ARBA00005614"/>
    </source>
</evidence>
<evidence type="ECO:0000259" key="8">
    <source>
        <dbReference type="PROSITE" id="PS51160"/>
    </source>
</evidence>
<dbReference type="EMBL" id="JANUCT010000013">
    <property type="protein sequence ID" value="MCS3903897.1"/>
    <property type="molecule type" value="Genomic_DNA"/>
</dbReference>
<accession>A0AAE3L5S3</accession>
<protein>
    <recommendedName>
        <fullName evidence="3 5">Acylphosphatase</fullName>
        <ecNumber evidence="2 5">3.6.1.7</ecNumber>
    </recommendedName>
</protein>